<gene>
    <name evidence="1" type="ORF">CIHG_00546</name>
</gene>
<proteinExistence type="predicted"/>
<evidence type="ECO:0000313" key="2">
    <source>
        <dbReference type="Proteomes" id="UP000054563"/>
    </source>
</evidence>
<dbReference type="EMBL" id="DS016981">
    <property type="protein sequence ID" value="KMU82764.1"/>
    <property type="molecule type" value="Genomic_DNA"/>
</dbReference>
<dbReference type="OrthoDB" id="4197783at2759"/>
<dbReference type="AlphaFoldDB" id="A0A0J8RFL1"/>
<organism evidence="1 2">
    <name type="scientific">Coccidioides immitis H538.4</name>
    <dbReference type="NCBI Taxonomy" id="396776"/>
    <lineage>
        <taxon>Eukaryota</taxon>
        <taxon>Fungi</taxon>
        <taxon>Dikarya</taxon>
        <taxon>Ascomycota</taxon>
        <taxon>Pezizomycotina</taxon>
        <taxon>Eurotiomycetes</taxon>
        <taxon>Eurotiomycetidae</taxon>
        <taxon>Onygenales</taxon>
        <taxon>Onygenaceae</taxon>
        <taxon>Coccidioides</taxon>
    </lineage>
</organism>
<sequence>MIPETGSFRRSHRTKGKVIPEFKAEGRCSAVRKWDPEAETVYLGASCDPAKLDPYWRAASRGAGSERCFIKYSREKPLYDVGSPIGIFARHRDAFNFEQKIPRTSPRGYQARLAGKEDRKYHIQGIRNESSIMSVPLRHLMAMVDPSAAPLLQSLNEQDLGTMGSFLLTGEYPPVLIECRGGQHPLSTEPPPPGAVTHFLEGLHTQEDYERELIRCEHVYQLAHVLKLPGLKMLVVRKLQFGFPYLDERLVIEVADSIFSSMSWHWKEPYGARYTTEEASDGRYEREREPMRAFLVEYFARKLASVSITESDLFQVLLRKHPALRIGAYLRAAEVGLDQWASSENQVEEEEWNVEASEESDLQSEVPPGALSSSPFPVVLYVCIVNQYIRRTREQLSGIIAMDC</sequence>
<dbReference type="Proteomes" id="UP000054563">
    <property type="component" value="Unassembled WGS sequence"/>
</dbReference>
<accession>A0A0J8RFL1</accession>
<dbReference type="eggNOG" id="ENOG502RVVV">
    <property type="taxonomic scope" value="Eukaryota"/>
</dbReference>
<name>A0A0J8RFL1_COCIT</name>
<evidence type="ECO:0000313" key="1">
    <source>
        <dbReference type="EMBL" id="KMU82764.1"/>
    </source>
</evidence>
<reference evidence="2" key="1">
    <citation type="journal article" date="2010" name="Genome Res.">
        <title>Population genomic sequencing of Coccidioides fungi reveals recent hybridization and transposon control.</title>
        <authorList>
            <person name="Neafsey D.E."/>
            <person name="Barker B.M."/>
            <person name="Sharpton T.J."/>
            <person name="Stajich J.E."/>
            <person name="Park D.J."/>
            <person name="Whiston E."/>
            <person name="Hung C.-Y."/>
            <person name="McMahan C."/>
            <person name="White J."/>
            <person name="Sykes S."/>
            <person name="Heiman D."/>
            <person name="Young S."/>
            <person name="Zeng Q."/>
            <person name="Abouelleil A."/>
            <person name="Aftuck L."/>
            <person name="Bessette D."/>
            <person name="Brown A."/>
            <person name="FitzGerald M."/>
            <person name="Lui A."/>
            <person name="Macdonald J.P."/>
            <person name="Priest M."/>
            <person name="Orbach M.J."/>
            <person name="Galgiani J.N."/>
            <person name="Kirkland T.N."/>
            <person name="Cole G.T."/>
            <person name="Birren B.W."/>
            <person name="Henn M.R."/>
            <person name="Taylor J.W."/>
            <person name="Rounsley S.D."/>
        </authorList>
    </citation>
    <scope>NUCLEOTIDE SEQUENCE [LARGE SCALE GENOMIC DNA]</scope>
    <source>
        <strain evidence="2">H538.4</strain>
    </source>
</reference>
<dbReference type="VEuPathDB" id="FungiDB:CIHG_00546"/>
<protein>
    <submittedName>
        <fullName evidence="1">Uncharacterized protein</fullName>
    </submittedName>
</protein>